<dbReference type="CDD" id="cd00821">
    <property type="entry name" value="PH"/>
    <property type="match status" value="1"/>
</dbReference>
<dbReference type="GeneID" id="25565841"/>
<organism evidence="3 4">
    <name type="scientific">Thecamonas trahens ATCC 50062</name>
    <dbReference type="NCBI Taxonomy" id="461836"/>
    <lineage>
        <taxon>Eukaryota</taxon>
        <taxon>Apusozoa</taxon>
        <taxon>Apusomonadida</taxon>
        <taxon>Apusomonadidae</taxon>
        <taxon>Thecamonas</taxon>
    </lineage>
</organism>
<dbReference type="PANTHER" id="PTHR14336:SF8">
    <property type="entry name" value="PROTEIN OPY1"/>
    <property type="match status" value="1"/>
</dbReference>
<reference evidence="3 4" key="1">
    <citation type="submission" date="2010-05" db="EMBL/GenBank/DDBJ databases">
        <title>The Genome Sequence of Thecamonas trahens ATCC 50062.</title>
        <authorList>
            <consortium name="The Broad Institute Genome Sequencing Platform"/>
            <person name="Russ C."/>
            <person name="Cuomo C."/>
            <person name="Shea T."/>
            <person name="Young S.K."/>
            <person name="Zeng Q."/>
            <person name="Koehrsen M."/>
            <person name="Haas B."/>
            <person name="Borodovsky M."/>
            <person name="Guigo R."/>
            <person name="Alvarado L."/>
            <person name="Berlin A."/>
            <person name="Bochicchio J."/>
            <person name="Borenstein D."/>
            <person name="Chapman S."/>
            <person name="Chen Z."/>
            <person name="Freedman E."/>
            <person name="Gellesch M."/>
            <person name="Goldberg J."/>
            <person name="Griggs A."/>
            <person name="Gujja S."/>
            <person name="Heilman E."/>
            <person name="Heiman D."/>
            <person name="Hepburn T."/>
            <person name="Howarth C."/>
            <person name="Jen D."/>
            <person name="Larson L."/>
            <person name="Mehta T."/>
            <person name="Park D."/>
            <person name="Pearson M."/>
            <person name="Roberts A."/>
            <person name="Saif S."/>
            <person name="Shenoy N."/>
            <person name="Sisk P."/>
            <person name="Stolte C."/>
            <person name="Sykes S."/>
            <person name="Thomson T."/>
            <person name="Walk T."/>
            <person name="White J."/>
            <person name="Yandava C."/>
            <person name="Burger G."/>
            <person name="Gray M.W."/>
            <person name="Holland P.W.H."/>
            <person name="King N."/>
            <person name="Lang F.B.F."/>
            <person name="Roger A.J."/>
            <person name="Ruiz-Trillo I."/>
            <person name="Lander E."/>
            <person name="Nusbaum C."/>
        </authorList>
    </citation>
    <scope>NUCLEOTIDE SEQUENCE [LARGE SCALE GENOMIC DNA]</scope>
    <source>
        <strain evidence="3 4">ATCC 50062</strain>
    </source>
</reference>
<evidence type="ECO:0000259" key="2">
    <source>
        <dbReference type="PROSITE" id="PS50003"/>
    </source>
</evidence>
<accession>A0A0L0DEZ1</accession>
<dbReference type="InterPro" id="IPR051707">
    <property type="entry name" value="PI-Interact_SigTrans_Reg"/>
</dbReference>
<keyword evidence="4" id="KW-1185">Reference proteome</keyword>
<dbReference type="OrthoDB" id="2157866at2759"/>
<evidence type="ECO:0000313" key="3">
    <source>
        <dbReference type="EMBL" id="KNC50854.1"/>
    </source>
</evidence>
<dbReference type="EMBL" id="GL349462">
    <property type="protein sequence ID" value="KNC50854.1"/>
    <property type="molecule type" value="Genomic_DNA"/>
</dbReference>
<feature type="compositionally biased region" description="Acidic residues" evidence="1">
    <location>
        <begin position="518"/>
        <end position="527"/>
    </location>
</feature>
<dbReference type="InterPro" id="IPR036028">
    <property type="entry name" value="SH3-like_dom_sf"/>
</dbReference>
<dbReference type="SUPFAM" id="SSF50729">
    <property type="entry name" value="PH domain-like"/>
    <property type="match status" value="2"/>
</dbReference>
<evidence type="ECO:0000313" key="4">
    <source>
        <dbReference type="Proteomes" id="UP000054408"/>
    </source>
</evidence>
<protein>
    <recommendedName>
        <fullName evidence="2">PH domain-containing protein</fullName>
    </recommendedName>
</protein>
<gene>
    <name evidence="3" type="ORF">AMSG_06758</name>
</gene>
<dbReference type="RefSeq" id="XP_013756806.1">
    <property type="nucleotide sequence ID" value="XM_013901352.1"/>
</dbReference>
<dbReference type="eggNOG" id="ENOG502SD42">
    <property type="taxonomic scope" value="Eukaryota"/>
</dbReference>
<proteinExistence type="predicted"/>
<dbReference type="SMART" id="SM00233">
    <property type="entry name" value="PH"/>
    <property type="match status" value="2"/>
</dbReference>
<dbReference type="InterPro" id="IPR011993">
    <property type="entry name" value="PH-like_dom_sf"/>
</dbReference>
<dbReference type="Proteomes" id="UP000054408">
    <property type="component" value="Unassembled WGS sequence"/>
</dbReference>
<dbReference type="Pfam" id="PF00169">
    <property type="entry name" value="PH"/>
    <property type="match status" value="2"/>
</dbReference>
<sequence length="527" mass="57395">MASTSEPTVSHSGWLTKRGALKKSWKRRYFVLDAEKQRMSYFKKDPSAKKKTKLPIAIIPLHVYTYVAPVDESVHQKDHEFQISGAGLRTFFMAADSEEEKDAWMNVFQGMGMKLVPAGEEPPSGVYHAGWLYKMGEFHRTWRRRYFVLDGAAVSYHESVDDAQVGRRNGSFTLKDYETLDLVDEGEHGKPFEFCVTGPGRRTYYMAATTETDLLDWIDAFLKVARLEKTERLQAFVDRNGYRVTGPNETGGYAVVAAAETPAKVIDIPPSAPVSYVVKVINGHQSFHLTISTEQVSFVSRSNVKNFPFTQIYSYDFQMTDGVPVITLHPRVPGTRKCKVYKIVPENEAILHHVKARFEAMIQLVIESRKLFVTVKKAFVPVSEKDVAVDVGEEVTIVKTVKSGDLLIRKKDGTAGTIPVDCVDMPKAARLKAKKGRRQSKVPVAAAGGIGDLVADSGLPANADVNAADAADAQSNSAAAPSASASSTTAPDTSAAASSSSSSSSLDSSGSYSSSSDSDSDSDSSSS</sequence>
<dbReference type="PANTHER" id="PTHR14336">
    <property type="entry name" value="TANDEM PH DOMAIN CONTAINING PROTEIN"/>
    <property type="match status" value="1"/>
</dbReference>
<dbReference type="PROSITE" id="PS50003">
    <property type="entry name" value="PH_DOMAIN"/>
    <property type="match status" value="2"/>
</dbReference>
<dbReference type="FunFam" id="2.30.29.30:FF:000286">
    <property type="entry name" value="PH-protein kinase domain containing protein"/>
    <property type="match status" value="1"/>
</dbReference>
<dbReference type="Gene3D" id="2.30.29.30">
    <property type="entry name" value="Pleckstrin-homology domain (PH domain)/Phosphotyrosine-binding domain (PTB)"/>
    <property type="match status" value="2"/>
</dbReference>
<feature type="region of interest" description="Disordered" evidence="1">
    <location>
        <begin position="470"/>
        <end position="527"/>
    </location>
</feature>
<feature type="domain" description="PH" evidence="2">
    <location>
        <begin position="125"/>
        <end position="226"/>
    </location>
</feature>
<dbReference type="SUPFAM" id="SSF50044">
    <property type="entry name" value="SH3-domain"/>
    <property type="match status" value="1"/>
</dbReference>
<feature type="compositionally biased region" description="Low complexity" evidence="1">
    <location>
        <begin position="470"/>
        <end position="517"/>
    </location>
</feature>
<dbReference type="AlphaFoldDB" id="A0A0L0DEZ1"/>
<evidence type="ECO:0000256" key="1">
    <source>
        <dbReference type="SAM" id="MobiDB-lite"/>
    </source>
</evidence>
<name>A0A0L0DEZ1_THETB</name>
<feature type="domain" description="PH" evidence="2">
    <location>
        <begin position="8"/>
        <end position="113"/>
    </location>
</feature>
<dbReference type="InterPro" id="IPR001849">
    <property type="entry name" value="PH_domain"/>
</dbReference>